<evidence type="ECO:0000256" key="3">
    <source>
        <dbReference type="ARBA" id="ARBA00022450"/>
    </source>
</evidence>
<dbReference type="GO" id="GO:0033068">
    <property type="term" value="P:macrolide biosynthetic process"/>
    <property type="evidence" value="ECO:0007669"/>
    <property type="project" value="UniProtKB-ARBA"/>
</dbReference>
<keyword evidence="6" id="KW-0808">Transferase</keyword>
<evidence type="ECO:0000256" key="5">
    <source>
        <dbReference type="ARBA" id="ARBA00022553"/>
    </source>
</evidence>
<sequence length="4412" mass="471204">MQNDATGRKALLSRIRSGAVGVEEAARLLRTNDAGRRPESAQDRTEQLARWLCGVIASEAQVPVDTIDADETLDRYGFDSVMALNVVRALEEQFGPMPATLLFEHQKVGALADFLVRQHTEAVDRLLPEGADPGPRHPSVGERTSRTDAAPVVVPPVPRSADTRVAVVGISARFPQAENLDVFWENLKAGRDGVTEIPADRWDHRQYFDPRPGTPGKSYTKWGGFLDGVDTFDAEFFRISPREAERMDPQERLLLQEVWHALEDGGLTRSQLAGEAVGVYAGVMYSQYQLLQAEEAVRGNPLHLGSSYASIANRISHFFDFRGPSMAVDTMCSSSLTAIHLACEALNSGTVKVAVAGGVNLTIHPAKHIDLSQGRYASTDGRCRSFGEGGDGYVPGEGVGAVVLKRLDAALADGDRIHAVIRGSAVAHGGRTNGYTVPNPNEQARLIAEACHRAGIAPRDIGFVEAHGTGTSLGDPIEIAALARALGPRADGQVPCAIGSVKSNIGHLEGAAGIAGLAKVVLQLRHRSLVPSLHAETTNPHIDFDSVGLRLQQTLEEWHAPRDDEGHATPRIAGISSFGAGGANAHLIVEEPPAERGTPHRPAPGPQLIVLSAQTQERLRVLAGLLAEYAGRYAGDAAEEAAWLASAAYTLRQGREAFEHRLALVVLTASELSRRLTDFSDRASSEGIFLGSAEGQRDTGRNISGADPSRSHGIEESARRWVRGGTVDWSALDTPAPPRVGLPGYPFLPERHWPDLTDVPAGEPSPADTAARHPLLGRNASKFGTQRFITSFTHASPLVRDHMVDGHALVPAAAIIEMVLAAAEESGLGRDLTLADLVWHSPVEVPSQGDYRIEVRLTPRAPDLATTDFTVAEAGADGGPVHVRGRVMTAQAGPGAADDGGLGFLDLEAATRDNAAGLDGPTCYRRFEEQGLSYGPALRVLETVRSGAGEALGRVRLADTGRRGAPGHGYRLHPALLDGAFQTLVAFDAAAPDRQARVPFAASRVLVGPVPLPDACWVHARPRPGAKDDQGRPEVFDLALADDSGQVLARVEGLVVRPSQGARSSVVTLHPTWQPQPLPTPAARRPGAVLVFDKAGDQGLAAVLAGEHLPTTRIVRVLPGDRYRKTGDNCFEVVAGDSGHYARLLEDLSETASAQPPFDTVVHAWPAEPGDKDSSVTSEELETGFHALRALTTALAVRAPGASLRLVSLVPAGVPAGGAVAGFCRAVVAEHPSYAFSTLTLPGTSTGFALSPADVRHLVDELAAPAAGGEEIRYDTEGSRLRLQLTEAGDAAAPTGARAPVDGPHLRTNGVYLVTGALGGLGRRLALDLAHRHQARLVLSGRSAPTPDTNAFLRELEEAGARPCYVAADCATEDGARRLVDEARTRFGRLDGVIHLAGVLRDGLVVRKTRADADAVLRPKVWGAHHLDRATRREPLDFFALFSSASGVTGVAGQSDYGFANAFLDGFADWREEHRRSGDRSGVTVSVAWPLWETGGMDVDEKAKQWIEEHLGWVPLPVGTGMRVFSAALSRARTRTAVFHGRRSTILRTLQPADSTGGATRSEPEQETDRSSASSVAPVAQRKLLDHLTRLVAAELKMAPEKMEPRKPFERYGLESVMVMNVTRDLEELFGELSKTLFFEHRCLADLCQHLARSHPRVVDEHFGQPLAQAAVSTAMAPAPEPSHAAAVVDRAPEQPSAVAKPSTVRDEPIAIVGVSGRYPMADTLEEFWQNLRDGRDCVTEVPRSRWDHTKYFDPDADRPGTTYAKWGGFLKDVDRFDPLFFNIPPREARMMDPQERIFLEAAWHALEDAGHARSAPNGRKTGVYVGVMYAQYQLYGADPALQGQGFVPASLSAAVANRVSYALGLTGPSIALDTMCSSSLTALHMACAGLRLGDCDEALVGGVNAILHPNRYLQLSQAKFASTDGRCRSFGEGGDGYVPGEGVGAMLLKPLSRAEADGDHIYAVIRGTAVNHGGRSNGFTVPTPAAQAQVIGEALRRAGVEPREIGYVEAHGTGTALGDPIEIAGLSRAFTDAGDEALAACPIGSVKSNIGHLESAAGVAAITKVLLQFRHRALVPSLHSEKLNPNVAFGHGPFHVQRAYEPWPALTREGRELPRLAAVSSFGAGGSNAHAVLQEYVPPSSTAAAIGTDSGRDAELVLLSARTEDQLRELAARLSDAVLPRRPEGAARLHGAPAVETELRLVVADVLGVPGEHVDPDDDLESLGFDTVTLSELAERLRTAYGEAAAVSAPAGHQKLRELAERVAASSDPVPERPDRESHGLRDIAFTLGSGREPQNERLAVIATDVRELTRVLTEFAASGTSASVIRGTADGQLGLLEDLLDGEEGAAFLATIRRAGDLDRLARLWASGLDAAGEPSARGGARRVSLPGYPFARDRYWVPETPEKGPAPAADTYGSETSRPPRTAEVPVEETPRTVTASPVDGAGTVPSGPDLADVREVVITAMAAVLEVPVEEFQPDIPHSEFGVDSVLAVEIVEQINRQLGTDLRPTDFFNYPTLRKLAEHVAENAVSAPGTGSAAVATAVPASPAPAPQAVGTPAESSRVVPVYRADSEPAAGASRHDVAVIGMSGRFADAADLEELWGNLAVGRDSVREIPPHRWDPEAHWDADPKAPGKTYGKWGSVLEGIDRFDPDFFGISPREARLMDPQQRLFLMEAWRAIEDAGYSDRSLDGVECPVFVGTSMGDYHHLLREHGVPVEGYTFMGTHPAVLSSRLSYHLNLKGASLAVDTSCSSSLMAVHLACEAVREGRSELAMAGGVAALATPELHILASKAGMLSPRGRCRPFDEGADGFVPGEGVGALLFKRLDQALRDGDHIHGVIAGTGANQDGRTSGITAPSAPSQSGLLTSVYERFGIDPGGIGYVECHGTGTRLGDPIEIEALTQAFRTSTSRRGFCAVGSVKSNLGHTLTASGVAGLFKALLSIKHRKLAPTVHFQTPNKHIPFDESPFYVSTELRDWPAENGLPRQAAVSSFGFSGTNVHTVVREAPAALPRTSEDVGRLRLCPVSAKTRQALDERLADLSDWLERQGREHEWRDIAHTLGTGRSHFPVRAAFVARGADDLREQIAAWRQRSETHPVGGTGELGRLADEFVAGGEIPWESVNGADGGRRISLPTYPFAQESCWVPAAQPVSLPAAVPGGPRSGTSTRARTETENQNTFTYPLAPDQSLVRDHVVDGKPLLPAAGHLSLVHRAVLSMLGDVPVTVSRAVWLRPFFVTGQLSALVVLSSTKSGGYSFEVRGPDMSGSVQTFSRGEIRTGAGAEDRVDLDAVRARCATSTPTADHYARFNRMGVRYGPHFRTVIDIRSGSGEGLVGLARQDSGTELPAGVMDGAVQAVAAIQPEGEEQRPLVPFSMAAVRLFRPVPDESWAYVRQTGAQECDVTILDAAGRPCVAVEGLSYRELRAPVPLRILEPVWQESEQNGRPTTTAAGRVWVVTPSRDHGLAARLAAQHPDADVRIVSIDPENSETWTAATGRLPEPERVYFLGALDSAEAASSIAGLERAQDLGVRSLVRLVKELLRRNLGDRPLDLIPVTGDGHARTSTEQPRPVAAALFGLCRSLAKEYPGWRVGCVDVATRDLTGPAAEAVARTVALESGHPDGDEIVLRDGRRWKRLLRVADTAAPQEPPFRKGGTYVILGGAGGIGAVTALHLARRAGANVALLGRRAATPAVEEHLRAVEAAGGRAMYVQADATDEESLAAAVASVNRRFGRIHGAFHSALVLADSRLADMDEDALDAVLAPKARGSVALARALRDEPLDFLVLYSSAQSFSGNAGQSNYAAASTFQDAFGAGLAREGRPVHVVNWGYWGEVGVVAKASYRRRMQAMGVHSVSSEEGMAALEAVLGQGLPQAMVIKAEQRLLDRLGTLPAPRQEELSVAPAAAVKMQEPDGVRLRRAHDELNALGARMMVRSLQDLGAFRKPGEQLPAASVAAELGLAPAHRRLGEAVMDIAVAAGYVERDGELLRATHAVTDLEGRDLPSEAGELAARQPEVAAHVQLLDACLREYPRLLTGRIDPTEVIFPDSSTRLVENVYKGDPLASGANRAAAREVVARAAGSRNREGRPLRILEVGAGTGGTTRTVLSALSPYADRVEYVYTDVSTGFLRHGRKEFASRYPFVSFKRLDIERSPGDQGFEEGGFDVVVAANVLHATQNLDRTLTHVRRLLTADGRLVLCETTAFSAFTTLTFGLLDGWWRFEDGFRRIPASPLAEPATWQALLRDKGFEQTVVHDAVAGAPRSLGLHVLVADLQRLAQPSRHAPEPAKNQQQGLEETQGQLAERIARTLGRHEADLDPERPFTEYGVDSIILVELVSTLNAEMGIDLGTTALFDHPTLAALAAFVHDEHTPVPAGDAPGHTPRDGVDDGKTDEQDMLRRLAAGDLSLEEAYMNLGGSA</sequence>
<dbReference type="EMBL" id="KT368179">
    <property type="protein sequence ID" value="ALD83687.1"/>
    <property type="molecule type" value="Genomic_DNA"/>
</dbReference>
<dbReference type="InterPro" id="IPR050091">
    <property type="entry name" value="PKS_NRPS_Biosynth_Enz"/>
</dbReference>
<dbReference type="InterPro" id="IPR049900">
    <property type="entry name" value="PKS_mFAS_DH"/>
</dbReference>
<dbReference type="Pfam" id="PF00550">
    <property type="entry name" value="PP-binding"/>
    <property type="match status" value="5"/>
</dbReference>
<feature type="compositionally biased region" description="Basic and acidic residues" evidence="10">
    <location>
        <begin position="4375"/>
        <end position="4388"/>
    </location>
</feature>
<feature type="domain" description="Carrier" evidence="11">
    <location>
        <begin position="2194"/>
        <end position="2268"/>
    </location>
</feature>
<dbReference type="PANTHER" id="PTHR43775">
    <property type="entry name" value="FATTY ACID SYNTHASE"/>
    <property type="match status" value="1"/>
</dbReference>
<dbReference type="PANTHER" id="PTHR43775:SF37">
    <property type="entry name" value="SI:DKEY-61P9.11"/>
    <property type="match status" value="1"/>
</dbReference>
<dbReference type="SUPFAM" id="SSF53335">
    <property type="entry name" value="S-adenosyl-L-methionine-dependent methyltransferases"/>
    <property type="match status" value="1"/>
</dbReference>
<dbReference type="GO" id="GO:0005737">
    <property type="term" value="C:cytoplasm"/>
    <property type="evidence" value="ECO:0007669"/>
    <property type="project" value="UniProtKB-SubCell"/>
</dbReference>
<keyword evidence="5" id="KW-0597">Phosphoprotein</keyword>
<dbReference type="Pfam" id="PF08242">
    <property type="entry name" value="Methyltransf_12"/>
    <property type="match status" value="1"/>
</dbReference>
<dbReference type="InterPro" id="IPR029063">
    <property type="entry name" value="SAM-dependent_MTases_sf"/>
</dbReference>
<evidence type="ECO:0000256" key="6">
    <source>
        <dbReference type="ARBA" id="ARBA00022679"/>
    </source>
</evidence>
<dbReference type="Pfam" id="PF00109">
    <property type="entry name" value="ketoacyl-synt"/>
    <property type="match status" value="3"/>
</dbReference>
<dbReference type="InterPro" id="IPR013968">
    <property type="entry name" value="PKS_KR"/>
</dbReference>
<feature type="domain" description="PKS/mFAS DH" evidence="13">
    <location>
        <begin position="3159"/>
        <end position="3427"/>
    </location>
</feature>
<keyword evidence="4" id="KW-0963">Cytoplasm</keyword>
<dbReference type="Pfam" id="PF14765">
    <property type="entry name" value="PS-DH"/>
    <property type="match status" value="2"/>
</dbReference>
<dbReference type="Pfam" id="PF16197">
    <property type="entry name" value="KAsynt_C_assoc"/>
    <property type="match status" value="3"/>
</dbReference>
<dbReference type="SUPFAM" id="SSF53901">
    <property type="entry name" value="Thiolase-like"/>
    <property type="match status" value="3"/>
</dbReference>
<evidence type="ECO:0000256" key="8">
    <source>
        <dbReference type="ARBA" id="ARBA00023268"/>
    </source>
</evidence>
<feature type="region of interest" description="Disordered" evidence="10">
    <location>
        <begin position="693"/>
        <end position="716"/>
    </location>
</feature>
<feature type="domain" description="Carrier" evidence="11">
    <location>
        <begin position="39"/>
        <end position="119"/>
    </location>
</feature>
<evidence type="ECO:0000256" key="1">
    <source>
        <dbReference type="ARBA" id="ARBA00004496"/>
    </source>
</evidence>
<dbReference type="Gene3D" id="3.40.50.150">
    <property type="entry name" value="Vaccinia Virus protein VP39"/>
    <property type="match status" value="1"/>
</dbReference>
<feature type="domain" description="Carrier" evidence="11">
    <location>
        <begin position="4286"/>
        <end position="4363"/>
    </location>
</feature>
<evidence type="ECO:0000259" key="13">
    <source>
        <dbReference type="PROSITE" id="PS52019"/>
    </source>
</evidence>
<keyword evidence="7" id="KW-0677">Repeat</keyword>
<dbReference type="GO" id="GO:0031177">
    <property type="term" value="F:phosphopantetheine binding"/>
    <property type="evidence" value="ECO:0007669"/>
    <property type="project" value="InterPro"/>
</dbReference>
<feature type="active site" description="Proton donor; for dehydratase activity" evidence="9">
    <location>
        <position position="3349"/>
    </location>
</feature>
<organism evidence="14">
    <name type="scientific">Streptomyces sp. CNH365</name>
    <dbReference type="NCBI Taxonomy" id="1714301"/>
    <lineage>
        <taxon>Bacteria</taxon>
        <taxon>Bacillati</taxon>
        <taxon>Actinomycetota</taxon>
        <taxon>Actinomycetes</taxon>
        <taxon>Kitasatosporales</taxon>
        <taxon>Streptomycetaceae</taxon>
        <taxon>Streptomyces</taxon>
    </lineage>
</organism>
<comment type="subcellular location">
    <subcellularLocation>
        <location evidence="1">Cytoplasm</location>
    </subcellularLocation>
</comment>
<evidence type="ECO:0000313" key="14">
    <source>
        <dbReference type="EMBL" id="ALD83687.1"/>
    </source>
</evidence>
<dbReference type="InterPro" id="IPR013217">
    <property type="entry name" value="Methyltransf_12"/>
</dbReference>
<feature type="domain" description="Carrier" evidence="11">
    <location>
        <begin position="2455"/>
        <end position="2529"/>
    </location>
</feature>
<dbReference type="InterPro" id="IPR032821">
    <property type="entry name" value="PKS_assoc"/>
</dbReference>
<feature type="active site" description="Proton acceptor; for dehydratase activity" evidence="9">
    <location>
        <position position="3192"/>
    </location>
</feature>
<dbReference type="SMART" id="SM00823">
    <property type="entry name" value="PKS_PP"/>
    <property type="match status" value="5"/>
</dbReference>
<feature type="domain" description="Carrier" evidence="11">
    <location>
        <begin position="1582"/>
        <end position="1655"/>
    </location>
</feature>
<feature type="domain" description="Ketosynthase family 3 (KS3)" evidence="12">
    <location>
        <begin position="2580"/>
        <end position="3005"/>
    </location>
</feature>
<dbReference type="InterPro" id="IPR016039">
    <property type="entry name" value="Thiolase-like"/>
</dbReference>
<protein>
    <submittedName>
        <fullName evidence="14">TAT polyketide synthase</fullName>
    </submittedName>
</protein>
<accession>A0A0M4KXP8</accession>
<dbReference type="InterPro" id="IPR006162">
    <property type="entry name" value="Ppantetheine_attach_site"/>
</dbReference>
<dbReference type="Pfam" id="PF21394">
    <property type="entry name" value="Beta-ketacyl_N"/>
    <property type="match status" value="1"/>
</dbReference>
<name>A0A0M4KXP8_9ACTN</name>
<dbReference type="Gene3D" id="1.10.1200.10">
    <property type="entry name" value="ACP-like"/>
    <property type="match status" value="5"/>
</dbReference>
<dbReference type="PROSITE" id="PS50075">
    <property type="entry name" value="CARRIER"/>
    <property type="match status" value="5"/>
</dbReference>
<keyword evidence="8" id="KW-0511">Multifunctional enzyme</keyword>
<dbReference type="Pfam" id="PF21089">
    <property type="entry name" value="PKS_DH_N"/>
    <property type="match status" value="2"/>
</dbReference>
<dbReference type="InterPro" id="IPR036736">
    <property type="entry name" value="ACP-like_sf"/>
</dbReference>
<feature type="compositionally biased region" description="Polar residues" evidence="10">
    <location>
        <begin position="3162"/>
        <end position="3174"/>
    </location>
</feature>
<evidence type="ECO:0000256" key="10">
    <source>
        <dbReference type="SAM" id="MobiDB-lite"/>
    </source>
</evidence>
<evidence type="ECO:0000256" key="7">
    <source>
        <dbReference type="ARBA" id="ARBA00022737"/>
    </source>
</evidence>
<dbReference type="PROSITE" id="PS52004">
    <property type="entry name" value="KS3_2"/>
    <property type="match status" value="3"/>
</dbReference>
<evidence type="ECO:0000256" key="2">
    <source>
        <dbReference type="ARBA" id="ARBA00004792"/>
    </source>
</evidence>
<feature type="active site" description="Proton acceptor; for dehydratase activity" evidence="9">
    <location>
        <position position="802"/>
    </location>
</feature>
<gene>
    <name evidence="14" type="primary">atcE</name>
</gene>
<dbReference type="InterPro" id="IPR014030">
    <property type="entry name" value="Ketoacyl_synth_N"/>
</dbReference>
<dbReference type="SUPFAM" id="SSF51735">
    <property type="entry name" value="NAD(P)-binding Rossmann-fold domains"/>
    <property type="match status" value="4"/>
</dbReference>
<dbReference type="Gene3D" id="3.40.50.720">
    <property type="entry name" value="NAD(P)-binding Rossmann-like Domain"/>
    <property type="match status" value="2"/>
</dbReference>
<evidence type="ECO:0000259" key="11">
    <source>
        <dbReference type="PROSITE" id="PS50075"/>
    </source>
</evidence>
<dbReference type="SMART" id="SM00822">
    <property type="entry name" value="PKS_KR"/>
    <property type="match status" value="2"/>
</dbReference>
<feature type="domain" description="PKS/mFAS DH" evidence="13">
    <location>
        <begin position="773"/>
        <end position="1065"/>
    </location>
</feature>
<dbReference type="Pfam" id="PF08659">
    <property type="entry name" value="KR"/>
    <property type="match status" value="2"/>
</dbReference>
<feature type="region of interest" description="C-terminal hotdog fold" evidence="9">
    <location>
        <begin position="915"/>
        <end position="1065"/>
    </location>
</feature>
<dbReference type="InterPro" id="IPR009081">
    <property type="entry name" value="PP-bd_ACP"/>
</dbReference>
<dbReference type="PROSITE" id="PS52019">
    <property type="entry name" value="PKS_MFAS_DH"/>
    <property type="match status" value="2"/>
</dbReference>
<feature type="compositionally biased region" description="Polar residues" evidence="10">
    <location>
        <begin position="1549"/>
        <end position="1559"/>
    </location>
</feature>
<evidence type="ECO:0000256" key="9">
    <source>
        <dbReference type="PROSITE-ProRule" id="PRU01363"/>
    </source>
</evidence>
<feature type="region of interest" description="N-terminal hotdog fold" evidence="9">
    <location>
        <begin position="773"/>
        <end position="894"/>
    </location>
</feature>
<dbReference type="SMART" id="SM00826">
    <property type="entry name" value="PKS_DH"/>
    <property type="match status" value="2"/>
</dbReference>
<dbReference type="InterPro" id="IPR049551">
    <property type="entry name" value="PKS_DH_C"/>
</dbReference>
<comment type="pathway">
    <text evidence="2">Antibiotic biosynthesis.</text>
</comment>
<feature type="active site" description="Proton donor; for dehydratase activity" evidence="9">
    <location>
        <position position="978"/>
    </location>
</feature>
<dbReference type="SMART" id="SM01294">
    <property type="entry name" value="PKS_PP_betabranch"/>
    <property type="match status" value="3"/>
</dbReference>
<dbReference type="Pfam" id="PF22336">
    <property type="entry name" value="RhiE-like_linker"/>
    <property type="match status" value="1"/>
</dbReference>
<dbReference type="InterPro" id="IPR054514">
    <property type="entry name" value="RhiE-like_linker"/>
</dbReference>
<keyword evidence="3" id="KW-0596">Phosphopantetheine</keyword>
<dbReference type="InterPro" id="IPR020841">
    <property type="entry name" value="PKS_Beta-ketoAc_synthase_dom"/>
</dbReference>
<dbReference type="InterPro" id="IPR036291">
    <property type="entry name" value="NAD(P)-bd_dom_sf"/>
</dbReference>
<dbReference type="InterPro" id="IPR049490">
    <property type="entry name" value="C883_1060-like_KR_N"/>
</dbReference>
<dbReference type="Pfam" id="PF02801">
    <property type="entry name" value="Ketoacyl-synt_C"/>
    <property type="match status" value="3"/>
</dbReference>
<feature type="region of interest" description="Disordered" evidence="10">
    <location>
        <begin position="127"/>
        <end position="147"/>
    </location>
</feature>
<dbReference type="GO" id="GO:0006633">
    <property type="term" value="P:fatty acid biosynthetic process"/>
    <property type="evidence" value="ECO:0007669"/>
    <property type="project" value="TreeGrafter"/>
</dbReference>
<feature type="domain" description="Ketosynthase family 3 (KS3)" evidence="12">
    <location>
        <begin position="1707"/>
        <end position="2136"/>
    </location>
</feature>
<dbReference type="InterPro" id="IPR049552">
    <property type="entry name" value="PKS_DH_N"/>
</dbReference>
<dbReference type="FunFam" id="3.40.47.10:FF:000019">
    <property type="entry name" value="Polyketide synthase type I"/>
    <property type="match status" value="3"/>
</dbReference>
<dbReference type="InterPro" id="IPR020806">
    <property type="entry name" value="PKS_PP-bd"/>
</dbReference>
<dbReference type="SMART" id="SM00825">
    <property type="entry name" value="PKS_KS"/>
    <property type="match status" value="3"/>
</dbReference>
<feature type="region of interest" description="N-terminal hotdog fold" evidence="9">
    <location>
        <begin position="3159"/>
        <end position="3281"/>
    </location>
</feature>
<proteinExistence type="predicted"/>
<feature type="region of interest" description="Disordered" evidence="10">
    <location>
        <begin position="1549"/>
        <end position="1578"/>
    </location>
</feature>
<dbReference type="CDD" id="cd00833">
    <property type="entry name" value="PKS"/>
    <property type="match status" value="3"/>
</dbReference>
<reference evidence="14" key="1">
    <citation type="journal article" date="2015" name="ACS Chem. Biol.">
        <title>Two of a Kind-The Biosynthetic Pathways of Chlorotonil and Anthracimycin.</title>
        <authorList>
            <person name="Jungmann K."/>
            <person name="Jansen R."/>
            <person name="Gerth K."/>
            <person name="Huch V."/>
            <person name="Krug D."/>
            <person name="Fenical W."/>
            <person name="Muller R."/>
        </authorList>
    </citation>
    <scope>NUCLEOTIDE SEQUENCE</scope>
    <source>
        <strain evidence="14">CNH365</strain>
    </source>
</reference>
<feature type="region of interest" description="Disordered" evidence="10">
    <location>
        <begin position="3154"/>
        <end position="3174"/>
    </location>
</feature>
<dbReference type="InterPro" id="IPR057326">
    <property type="entry name" value="KR_dom"/>
</dbReference>
<dbReference type="InterPro" id="IPR042104">
    <property type="entry name" value="PKS_dehydratase_sf"/>
</dbReference>
<dbReference type="GO" id="GO:0004312">
    <property type="term" value="F:fatty acid synthase activity"/>
    <property type="evidence" value="ECO:0007669"/>
    <property type="project" value="TreeGrafter"/>
</dbReference>
<feature type="region of interest" description="C-terminal hotdog fold" evidence="9">
    <location>
        <begin position="3294"/>
        <end position="3427"/>
    </location>
</feature>
<dbReference type="InterPro" id="IPR014031">
    <property type="entry name" value="Ketoacyl_synth_C"/>
</dbReference>
<dbReference type="SUPFAM" id="SSF47336">
    <property type="entry name" value="ACP-like"/>
    <property type="match status" value="5"/>
</dbReference>
<dbReference type="Gene3D" id="3.10.129.110">
    <property type="entry name" value="Polyketide synthase dehydratase"/>
    <property type="match status" value="2"/>
</dbReference>
<dbReference type="CDD" id="cd08953">
    <property type="entry name" value="KR_2_SDR_x"/>
    <property type="match status" value="2"/>
</dbReference>
<dbReference type="InterPro" id="IPR020807">
    <property type="entry name" value="PKS_DH"/>
</dbReference>
<dbReference type="Gene3D" id="1.10.1240.100">
    <property type="match status" value="3"/>
</dbReference>
<dbReference type="PROSITE" id="PS00012">
    <property type="entry name" value="PHOSPHOPANTETHEINE"/>
    <property type="match status" value="4"/>
</dbReference>
<dbReference type="Gene3D" id="3.40.47.10">
    <property type="match status" value="3"/>
</dbReference>
<feature type="region of interest" description="Disordered" evidence="10">
    <location>
        <begin position="4363"/>
        <end position="4388"/>
    </location>
</feature>
<feature type="domain" description="Ketosynthase family 3 (KS3)" evidence="12">
    <location>
        <begin position="162"/>
        <end position="591"/>
    </location>
</feature>
<evidence type="ECO:0000259" key="12">
    <source>
        <dbReference type="PROSITE" id="PS52004"/>
    </source>
</evidence>
<evidence type="ECO:0000256" key="4">
    <source>
        <dbReference type="ARBA" id="ARBA00022490"/>
    </source>
</evidence>
<feature type="region of interest" description="Disordered" evidence="10">
    <location>
        <begin position="2401"/>
        <end position="2451"/>
    </location>
</feature>